<dbReference type="PANTHER" id="PTHR10353">
    <property type="entry name" value="GLYCOSYL HYDROLASE"/>
    <property type="match status" value="1"/>
</dbReference>
<dbReference type="InterPro" id="IPR017853">
    <property type="entry name" value="GH"/>
</dbReference>
<reference evidence="7 8" key="1">
    <citation type="submission" date="2019-04" db="EMBL/GenBank/DDBJ databases">
        <title>Genome Announcement to Ensure Probiotic Safety of Lactobacillus rhamnosus UBLR-58.</title>
        <authorList>
            <person name="Sulthana A."/>
            <person name="Lakshmi S.G."/>
            <person name="Madempudi R.S."/>
        </authorList>
    </citation>
    <scope>NUCLEOTIDE SEQUENCE [LARGE SCALE GENOMIC DNA]</scope>
    <source>
        <strain evidence="7 8">UBLR-58</strain>
    </source>
</reference>
<name>A0A508Z3K1_LACRH</name>
<organism evidence="6 9">
    <name type="scientific">Lacticaseibacillus rhamnosus</name>
    <name type="common">Lactobacillus rhamnosus</name>
    <dbReference type="NCBI Taxonomy" id="47715"/>
    <lineage>
        <taxon>Bacteria</taxon>
        <taxon>Bacillati</taxon>
        <taxon>Bacillota</taxon>
        <taxon>Bacilli</taxon>
        <taxon>Lactobacillales</taxon>
        <taxon>Lactobacillaceae</taxon>
        <taxon>Lacticaseibacillus</taxon>
    </lineage>
</organism>
<dbReference type="SUPFAM" id="SSF51445">
    <property type="entry name" value="(Trans)glycosidases"/>
    <property type="match status" value="1"/>
</dbReference>
<dbReference type="RefSeq" id="WP_005691532.1">
    <property type="nucleotide sequence ID" value="NZ_CABFNI010000015.1"/>
</dbReference>
<dbReference type="PROSITE" id="PS00572">
    <property type="entry name" value="GLYCOSYL_HYDROL_F1_1"/>
    <property type="match status" value="1"/>
</dbReference>
<dbReference type="Gene3D" id="3.20.20.80">
    <property type="entry name" value="Glycosidases"/>
    <property type="match status" value="1"/>
</dbReference>
<dbReference type="InterPro" id="IPR018120">
    <property type="entry name" value="Glyco_hydro_1_AS"/>
</dbReference>
<dbReference type="Proteomes" id="UP000307517">
    <property type="component" value="Unassembled WGS sequence"/>
</dbReference>
<dbReference type="GO" id="GO:0016052">
    <property type="term" value="P:carbohydrate catabolic process"/>
    <property type="evidence" value="ECO:0007669"/>
    <property type="project" value="TreeGrafter"/>
</dbReference>
<evidence type="ECO:0000313" key="9">
    <source>
        <dbReference type="Proteomes" id="UP000552935"/>
    </source>
</evidence>
<dbReference type="Pfam" id="PF00232">
    <property type="entry name" value="Glyco_hydro_1"/>
    <property type="match status" value="1"/>
</dbReference>
<keyword evidence="3" id="KW-0326">Glycosidase</keyword>
<feature type="active site" description="Nucleophile" evidence="4">
    <location>
        <position position="383"/>
    </location>
</feature>
<evidence type="ECO:0000313" key="6">
    <source>
        <dbReference type="EMBL" id="NZA04636.1"/>
    </source>
</evidence>
<dbReference type="FunFam" id="3.20.20.80:FF:000004">
    <property type="entry name" value="Beta-glucosidase 6-phospho-beta-glucosidase"/>
    <property type="match status" value="1"/>
</dbReference>
<dbReference type="InterPro" id="IPR001360">
    <property type="entry name" value="Glyco_hydro_1"/>
</dbReference>
<dbReference type="PRINTS" id="PR00131">
    <property type="entry name" value="GLHYDRLASE1"/>
</dbReference>
<evidence type="ECO:0000256" key="5">
    <source>
        <dbReference type="RuleBase" id="RU003690"/>
    </source>
</evidence>
<evidence type="ECO:0000313" key="7">
    <source>
        <dbReference type="EMBL" id="THC81191.1"/>
    </source>
</evidence>
<sequence>MNVFPKDFLWGGALAACQAEGAYLQEGSGMAVSDISFFDPKLDREDLSKHRHVTTQNIEVAMADPGTTRYPKRHGIDFYHRYREDIALCAEMGFKVFRFSIKWSRVFPTGEEAEPNPEALAFYDRVLTEIEHHGMTPLVTISHFEMPLALVNRYNGWADRRVIDLFYRYADSLFEHFGQRVPYWISFNEINAGRFSTFKSTGVVEDKSDNYLQACYQAVHHQFVAAAKITKRLHEVNPKAQMGCMIARFTTYAATSKPEDVLQMMHDDQYDNFFYTDVMVRGAYPGYMGRFFREHHVEIVWGDEDETLLKQYPADYLAFSYYVSNVSSAAPDDLDVTDSNLKQTLKNPYLESSAWGWQIDPKGLRYTLNNLYDRYQIPLFIVENGLGAEDSVSEDGQIIDTYRIDYLQRHIEQMKEAIIDGVDLIGYTTWSSLDVVSSGTSEMSKRYGFIYVDLDDEGQGTLKRIRKASFYWYRQVIASNGEDLAFREAAALKR</sequence>
<evidence type="ECO:0000256" key="1">
    <source>
        <dbReference type="ARBA" id="ARBA00010838"/>
    </source>
</evidence>
<reference evidence="6 9" key="2">
    <citation type="submission" date="2020-07" db="EMBL/GenBank/DDBJ databases">
        <title>Organ Donor 1.</title>
        <authorList>
            <person name="Marsh A.J."/>
            <person name="Azcarate-Peril M.A."/>
        </authorList>
    </citation>
    <scope>NUCLEOTIDE SEQUENCE [LARGE SCALE GENOMIC DNA]</scope>
    <source>
        <strain evidence="6 9">AMC0712</strain>
    </source>
</reference>
<dbReference type="GO" id="GO:0008422">
    <property type="term" value="F:beta-glucosidase activity"/>
    <property type="evidence" value="ECO:0007669"/>
    <property type="project" value="TreeGrafter"/>
</dbReference>
<evidence type="ECO:0000256" key="2">
    <source>
        <dbReference type="ARBA" id="ARBA00022801"/>
    </source>
</evidence>
<dbReference type="GO" id="GO:0005829">
    <property type="term" value="C:cytosol"/>
    <property type="evidence" value="ECO:0007669"/>
    <property type="project" value="TreeGrafter"/>
</dbReference>
<dbReference type="EMBL" id="JACCKI010000003">
    <property type="protein sequence ID" value="NZA04636.1"/>
    <property type="molecule type" value="Genomic_DNA"/>
</dbReference>
<proteinExistence type="inferred from homology"/>
<dbReference type="PANTHER" id="PTHR10353:SF122">
    <property type="entry name" value="6-PHOSPHO-BETA-GLUCOSIDASE ASCB-RELATED"/>
    <property type="match status" value="1"/>
</dbReference>
<protein>
    <submittedName>
        <fullName evidence="6">Family 1 glycosylhydrolase</fullName>
    </submittedName>
    <submittedName>
        <fullName evidence="7">Glycosyl hydrolase family protein</fullName>
    </submittedName>
</protein>
<dbReference type="AlphaFoldDB" id="A0A508Z3K1"/>
<dbReference type="EMBL" id="SSHM01000001">
    <property type="protein sequence ID" value="THC81191.1"/>
    <property type="molecule type" value="Genomic_DNA"/>
</dbReference>
<evidence type="ECO:0000256" key="3">
    <source>
        <dbReference type="ARBA" id="ARBA00023295"/>
    </source>
</evidence>
<gene>
    <name evidence="7" type="ORF">E6L36_12960</name>
    <name evidence="6" type="ORF">H0N82_05835</name>
</gene>
<comment type="caution">
    <text evidence="6">The sequence shown here is derived from an EMBL/GenBank/DDBJ whole genome shotgun (WGS) entry which is preliminary data.</text>
</comment>
<comment type="similarity">
    <text evidence="1 5">Belongs to the glycosyl hydrolase 1 family.</text>
</comment>
<evidence type="ECO:0000256" key="4">
    <source>
        <dbReference type="PROSITE-ProRule" id="PRU10055"/>
    </source>
</evidence>
<evidence type="ECO:0000313" key="8">
    <source>
        <dbReference type="Proteomes" id="UP000307517"/>
    </source>
</evidence>
<dbReference type="Proteomes" id="UP000552935">
    <property type="component" value="Unassembled WGS sequence"/>
</dbReference>
<accession>A0A508Z3K1</accession>
<keyword evidence="2 6" id="KW-0378">Hydrolase</keyword>